<proteinExistence type="predicted"/>
<dbReference type="Proteomes" id="UP000281915">
    <property type="component" value="Unassembled WGS sequence"/>
</dbReference>
<evidence type="ECO:0000313" key="1">
    <source>
        <dbReference type="EMBL" id="RNB86263.1"/>
    </source>
</evidence>
<dbReference type="RefSeq" id="WP_122911758.1">
    <property type="nucleotide sequence ID" value="NZ_RHHT01000002.1"/>
</dbReference>
<dbReference type="AlphaFoldDB" id="A0A3M8DE34"/>
<evidence type="ECO:0000313" key="2">
    <source>
        <dbReference type="Proteomes" id="UP000281915"/>
    </source>
</evidence>
<accession>A0A3M8DE34</accession>
<protein>
    <submittedName>
        <fullName evidence="1">Uncharacterized protein</fullName>
    </submittedName>
</protein>
<sequence length="62" mass="7189">MFIRSLMRIVATGGIVALIGYLMAPRRKRRGFSLNFNRLPFSMKDVNRMVKSGRKLMRAMAR</sequence>
<name>A0A3M8DE34_9BACL</name>
<organism evidence="1 2">
    <name type="scientific">Brevibacillus panacihumi</name>
    <dbReference type="NCBI Taxonomy" id="497735"/>
    <lineage>
        <taxon>Bacteria</taxon>
        <taxon>Bacillati</taxon>
        <taxon>Bacillota</taxon>
        <taxon>Bacilli</taxon>
        <taxon>Bacillales</taxon>
        <taxon>Paenibacillaceae</taxon>
        <taxon>Brevibacillus</taxon>
    </lineage>
</organism>
<dbReference type="EMBL" id="RHHT01000002">
    <property type="protein sequence ID" value="RNB86263.1"/>
    <property type="molecule type" value="Genomic_DNA"/>
</dbReference>
<comment type="caution">
    <text evidence="1">The sequence shown here is derived from an EMBL/GenBank/DDBJ whole genome shotgun (WGS) entry which is preliminary data.</text>
</comment>
<reference evidence="1 2" key="1">
    <citation type="submission" date="2018-10" db="EMBL/GenBank/DDBJ databases">
        <title>Phylogenomics of Brevibacillus.</title>
        <authorList>
            <person name="Dunlap C."/>
        </authorList>
    </citation>
    <scope>NUCLEOTIDE SEQUENCE [LARGE SCALE GENOMIC DNA]</scope>
    <source>
        <strain evidence="1 2">JCM 15085</strain>
    </source>
</reference>
<gene>
    <name evidence="1" type="ORF">EDM58_01560</name>
</gene>